<sequence length="51" mass="5793">MPHSSTILWNATDPGLHSNLGENSRTETEVIMLPMVVIFLVGFVIFYRRCV</sequence>
<accession>A0A6C0ENE2</accession>
<evidence type="ECO:0000313" key="2">
    <source>
        <dbReference type="EMBL" id="QHT29829.1"/>
    </source>
</evidence>
<dbReference type="AlphaFoldDB" id="A0A6C0ENE2"/>
<proteinExistence type="predicted"/>
<dbReference type="EMBL" id="MN738883">
    <property type="protein sequence ID" value="QHT29829.1"/>
    <property type="molecule type" value="Genomic_DNA"/>
</dbReference>
<evidence type="ECO:0000256" key="1">
    <source>
        <dbReference type="SAM" id="Phobius"/>
    </source>
</evidence>
<organism evidence="2">
    <name type="scientific">viral metagenome</name>
    <dbReference type="NCBI Taxonomy" id="1070528"/>
    <lineage>
        <taxon>unclassified sequences</taxon>
        <taxon>metagenomes</taxon>
        <taxon>organismal metagenomes</taxon>
    </lineage>
</organism>
<reference evidence="2" key="1">
    <citation type="journal article" date="2020" name="Nature">
        <title>Giant virus diversity and host interactions through global metagenomics.</title>
        <authorList>
            <person name="Schulz F."/>
            <person name="Roux S."/>
            <person name="Paez-Espino D."/>
            <person name="Jungbluth S."/>
            <person name="Walsh D.A."/>
            <person name="Denef V.J."/>
            <person name="McMahon K.D."/>
            <person name="Konstantinidis K.T."/>
            <person name="Eloe-Fadrosh E.A."/>
            <person name="Kyrpides N.C."/>
            <person name="Woyke T."/>
        </authorList>
    </citation>
    <scope>NUCLEOTIDE SEQUENCE</scope>
    <source>
        <strain evidence="2">GVMAG-M-3300009068-24</strain>
    </source>
</reference>
<keyword evidence="1" id="KW-1133">Transmembrane helix</keyword>
<keyword evidence="1" id="KW-0812">Transmembrane</keyword>
<feature type="transmembrane region" description="Helical" evidence="1">
    <location>
        <begin position="30"/>
        <end position="47"/>
    </location>
</feature>
<keyword evidence="1" id="KW-0472">Membrane</keyword>
<name>A0A6C0ENE2_9ZZZZ</name>
<protein>
    <submittedName>
        <fullName evidence="2">Uncharacterized protein</fullName>
    </submittedName>
</protein>